<dbReference type="EMBL" id="CP104064">
    <property type="protein sequence ID" value="WAH38607.1"/>
    <property type="molecule type" value="Genomic_DNA"/>
</dbReference>
<organism evidence="1 2">
    <name type="scientific">Alicyclobacillus dauci</name>
    <dbReference type="NCBI Taxonomy" id="1475485"/>
    <lineage>
        <taxon>Bacteria</taxon>
        <taxon>Bacillati</taxon>
        <taxon>Bacillota</taxon>
        <taxon>Bacilli</taxon>
        <taxon>Bacillales</taxon>
        <taxon>Alicyclobacillaceae</taxon>
        <taxon>Alicyclobacillus</taxon>
    </lineage>
</organism>
<dbReference type="RefSeq" id="WP_268046193.1">
    <property type="nucleotide sequence ID" value="NZ_CP104064.1"/>
</dbReference>
<proteinExistence type="predicted"/>
<reference evidence="1" key="1">
    <citation type="submission" date="2022-08" db="EMBL/GenBank/DDBJ databases">
        <title>Alicyclobacillus dauci DSM2870, complete genome.</title>
        <authorList>
            <person name="Wang Q."/>
            <person name="Cai R."/>
            <person name="Wang Z."/>
        </authorList>
    </citation>
    <scope>NUCLEOTIDE SEQUENCE</scope>
    <source>
        <strain evidence="1">DSM 28700</strain>
    </source>
</reference>
<keyword evidence="2" id="KW-1185">Reference proteome</keyword>
<accession>A0ABY6Z6U1</accession>
<evidence type="ECO:0000313" key="2">
    <source>
        <dbReference type="Proteomes" id="UP001164803"/>
    </source>
</evidence>
<gene>
    <name evidence="1" type="ORF">NZD86_09050</name>
</gene>
<dbReference type="Proteomes" id="UP001164803">
    <property type="component" value="Chromosome"/>
</dbReference>
<evidence type="ECO:0000313" key="1">
    <source>
        <dbReference type="EMBL" id="WAH38607.1"/>
    </source>
</evidence>
<protein>
    <submittedName>
        <fullName evidence="1">Uncharacterized protein</fullName>
    </submittedName>
</protein>
<sequence>MSEWAEDIRQRVLGYNRYRSEVRGILKKLLNEIKTNELGADLSEASVEPLEYEIQVGPWKRTITQRKINEARKITEVDGRGNVKVIGERDLEEALRILLYQELDWK</sequence>
<name>A0ABY6Z6U1_9BACL</name>